<dbReference type="Gene3D" id="3.30.450.20">
    <property type="entry name" value="PAS domain"/>
    <property type="match status" value="2"/>
</dbReference>
<evidence type="ECO:0000256" key="6">
    <source>
        <dbReference type="SAM" id="MobiDB-lite"/>
    </source>
</evidence>
<feature type="domain" description="Guanylate cyclase" evidence="7">
    <location>
        <begin position="425"/>
        <end position="557"/>
    </location>
</feature>
<keyword evidence="3" id="KW-0812">Transmembrane</keyword>
<dbReference type="Pfam" id="PF00211">
    <property type="entry name" value="Guanylate_cyc"/>
    <property type="match status" value="1"/>
</dbReference>
<dbReference type="PROSITE" id="PS50885">
    <property type="entry name" value="HAMP"/>
    <property type="match status" value="1"/>
</dbReference>
<dbReference type="SUPFAM" id="SSF103190">
    <property type="entry name" value="Sensory domain-like"/>
    <property type="match status" value="1"/>
</dbReference>
<sequence>MRLPRISSWPVALKLSLAFLAAALLPMELTAAYNLHKSLESVRHSTLLNLALFAGTTAARLDQLVTDTGRTVAQISTDMEVESFLSNPQPDSVARASVQRTLQNVVGSNPDIFSVFLLDKAGTCLASTNRDNVGQDYSFRSYHREALAHGSHVSELLTGSTTKEPGIFFSRTVHDGTGALLGVVVLKLRGESLADMVGALRPGEDGHGFVVDEYGVIIGHTNRDLRFRSLTSLSPEVLKLPVFDRRFSSVGIETIQALGWDELGRTMIRAAEPGHTRYTDAQGEGHIVGFAPMKTRPWTVGFELPEAQFSLPLFSLMRSALVSVLLVSLGVSLLSLRLVRGLVRPVLDLTRAARAVQRGDFASPRVAVRTEDELGVLASSFNTMVAGLAERERERDIFGRVVSPEVREKLLGGELRLGGETRNVAVLFSDIRGFSSLSERMDPQGVVALLNEYLTEMAEAVRPYQGYINNFIGDAIVVIFGAPLVQPDIERRAVRAALAMQTRLAALNARRRARGDFPIETGIGICAGEVVAGQIGSPERLLYTVIGDTVNVAARLEALTRDYPQHSILVNPAVVRAVRDEPGLRIESLGPIRLKGRAEPVDVSALHAEDSGTGTPPERLSG</sequence>
<dbReference type="CDD" id="cd06225">
    <property type="entry name" value="HAMP"/>
    <property type="match status" value="1"/>
</dbReference>
<dbReference type="GO" id="GO:0009190">
    <property type="term" value="P:cyclic nucleotide biosynthetic process"/>
    <property type="evidence" value="ECO:0007669"/>
    <property type="project" value="InterPro"/>
</dbReference>
<evidence type="ECO:0000256" key="2">
    <source>
        <dbReference type="ARBA" id="ARBA00022475"/>
    </source>
</evidence>
<dbReference type="SMART" id="SM00044">
    <property type="entry name" value="CYCc"/>
    <property type="match status" value="1"/>
</dbReference>
<dbReference type="InterPro" id="IPR001054">
    <property type="entry name" value="A/G_cyclase"/>
</dbReference>
<organism evidence="9 11">
    <name type="scientific">Archangium gephyra</name>
    <dbReference type="NCBI Taxonomy" id="48"/>
    <lineage>
        <taxon>Bacteria</taxon>
        <taxon>Pseudomonadati</taxon>
        <taxon>Myxococcota</taxon>
        <taxon>Myxococcia</taxon>
        <taxon>Myxococcales</taxon>
        <taxon>Cystobacterineae</taxon>
        <taxon>Archangiaceae</taxon>
        <taxon>Archangium</taxon>
    </lineage>
</organism>
<evidence type="ECO:0000256" key="5">
    <source>
        <dbReference type="ARBA" id="ARBA00023136"/>
    </source>
</evidence>
<dbReference type="InterPro" id="IPR029787">
    <property type="entry name" value="Nucleotide_cyclase"/>
</dbReference>
<dbReference type="InterPro" id="IPR050697">
    <property type="entry name" value="Adenylyl/Guanylyl_Cyclase_3/4"/>
</dbReference>
<dbReference type="GO" id="GO:0004016">
    <property type="term" value="F:adenylate cyclase activity"/>
    <property type="evidence" value="ECO:0007669"/>
    <property type="project" value="UniProtKB-ARBA"/>
</dbReference>
<dbReference type="RefSeq" id="WP_053066199.1">
    <property type="nucleotide sequence ID" value="NZ_CP011509.1"/>
</dbReference>
<dbReference type="Gene3D" id="6.10.340.10">
    <property type="match status" value="1"/>
</dbReference>
<evidence type="ECO:0000313" key="11">
    <source>
        <dbReference type="Proteomes" id="UP000035579"/>
    </source>
</evidence>
<keyword evidence="2" id="KW-1003">Cell membrane</keyword>
<dbReference type="CDD" id="cd12912">
    <property type="entry name" value="PDC2_MCP_like"/>
    <property type="match status" value="1"/>
</dbReference>
<dbReference type="KEGG" id="age:AA314_01536"/>
<reference evidence="10 12" key="2">
    <citation type="submission" date="2018-08" db="EMBL/GenBank/DDBJ databases">
        <title>Genomic Encyclopedia of Archaeal and Bacterial Type Strains, Phase II (KMG-II): from individual species to whole genera.</title>
        <authorList>
            <person name="Goeker M."/>
        </authorList>
    </citation>
    <scope>NUCLEOTIDE SEQUENCE [LARGE SCALE GENOMIC DNA]</scope>
    <source>
        <strain evidence="10 12">DSM 2261</strain>
    </source>
</reference>
<evidence type="ECO:0000259" key="7">
    <source>
        <dbReference type="PROSITE" id="PS50125"/>
    </source>
</evidence>
<dbReference type="GO" id="GO:0035556">
    <property type="term" value="P:intracellular signal transduction"/>
    <property type="evidence" value="ECO:0007669"/>
    <property type="project" value="InterPro"/>
</dbReference>
<dbReference type="CDD" id="cd12914">
    <property type="entry name" value="PDC1_DGC_like"/>
    <property type="match status" value="1"/>
</dbReference>
<dbReference type="Pfam" id="PF00672">
    <property type="entry name" value="HAMP"/>
    <property type="match status" value="1"/>
</dbReference>
<evidence type="ECO:0000313" key="9">
    <source>
        <dbReference type="EMBL" id="AKI99909.1"/>
    </source>
</evidence>
<comment type="subcellular location">
    <subcellularLocation>
        <location evidence="1">Cell membrane</location>
        <topology evidence="1">Multi-pass membrane protein</topology>
    </subcellularLocation>
</comment>
<dbReference type="SMART" id="SM00304">
    <property type="entry name" value="HAMP"/>
    <property type="match status" value="1"/>
</dbReference>
<dbReference type="CDD" id="cd07302">
    <property type="entry name" value="CHD"/>
    <property type="match status" value="1"/>
</dbReference>
<dbReference type="SUPFAM" id="SSF55073">
    <property type="entry name" value="Nucleotide cyclase"/>
    <property type="match status" value="1"/>
</dbReference>
<dbReference type="InterPro" id="IPR003660">
    <property type="entry name" value="HAMP_dom"/>
</dbReference>
<keyword evidence="4" id="KW-1133">Transmembrane helix</keyword>
<dbReference type="InterPro" id="IPR033479">
    <property type="entry name" value="dCache_1"/>
</dbReference>
<feature type="domain" description="HAMP" evidence="8">
    <location>
        <begin position="340"/>
        <end position="393"/>
    </location>
</feature>
<dbReference type="Gene3D" id="3.30.70.1230">
    <property type="entry name" value="Nucleotide cyclase"/>
    <property type="match status" value="1"/>
</dbReference>
<keyword evidence="5" id="KW-0472">Membrane</keyword>
<proteinExistence type="predicted"/>
<dbReference type="EMBL" id="CP011509">
    <property type="protein sequence ID" value="AKI99909.1"/>
    <property type="molecule type" value="Genomic_DNA"/>
</dbReference>
<gene>
    <name evidence="9" type="ORF">AA314_01536</name>
    <name evidence="10" type="ORF">ATI61_104669</name>
</gene>
<protein>
    <submittedName>
        <fullName evidence="9 10">Adenylate cyclase</fullName>
    </submittedName>
</protein>
<dbReference type="PANTHER" id="PTHR43081:SF1">
    <property type="entry name" value="ADENYLATE CYCLASE, TERMINAL-DIFFERENTIATION SPECIFIC"/>
    <property type="match status" value="1"/>
</dbReference>
<dbReference type="AlphaFoldDB" id="A0AAC8TBI8"/>
<dbReference type="SUPFAM" id="SSF158472">
    <property type="entry name" value="HAMP domain-like"/>
    <property type="match status" value="1"/>
</dbReference>
<evidence type="ECO:0000259" key="8">
    <source>
        <dbReference type="PROSITE" id="PS50885"/>
    </source>
</evidence>
<evidence type="ECO:0000256" key="4">
    <source>
        <dbReference type="ARBA" id="ARBA00022989"/>
    </source>
</evidence>
<dbReference type="InterPro" id="IPR029151">
    <property type="entry name" value="Sensor-like_sf"/>
</dbReference>
<name>A0AAC8TBI8_9BACT</name>
<keyword evidence="12" id="KW-1185">Reference proteome</keyword>
<dbReference type="EMBL" id="QUMU01000004">
    <property type="protein sequence ID" value="REG33378.1"/>
    <property type="molecule type" value="Genomic_DNA"/>
</dbReference>
<evidence type="ECO:0000313" key="12">
    <source>
        <dbReference type="Proteomes" id="UP000256345"/>
    </source>
</evidence>
<dbReference type="GO" id="GO:0005886">
    <property type="term" value="C:plasma membrane"/>
    <property type="evidence" value="ECO:0007669"/>
    <property type="project" value="UniProtKB-SubCell"/>
</dbReference>
<dbReference type="Proteomes" id="UP000035579">
    <property type="component" value="Chromosome"/>
</dbReference>
<dbReference type="PROSITE" id="PS50125">
    <property type="entry name" value="GUANYLATE_CYCLASE_2"/>
    <property type="match status" value="1"/>
</dbReference>
<feature type="region of interest" description="Disordered" evidence="6">
    <location>
        <begin position="603"/>
        <end position="622"/>
    </location>
</feature>
<accession>A0AAC8TBI8</accession>
<evidence type="ECO:0000256" key="1">
    <source>
        <dbReference type="ARBA" id="ARBA00004651"/>
    </source>
</evidence>
<evidence type="ECO:0000313" key="10">
    <source>
        <dbReference type="EMBL" id="REG33378.1"/>
    </source>
</evidence>
<reference evidence="9 11" key="1">
    <citation type="submission" date="2015-05" db="EMBL/GenBank/DDBJ databases">
        <title>Genome assembly of Archangium gephyra DSM 2261.</title>
        <authorList>
            <person name="Sharma G."/>
            <person name="Subramanian S."/>
        </authorList>
    </citation>
    <scope>NUCLEOTIDE SEQUENCE [LARGE SCALE GENOMIC DNA]</scope>
    <source>
        <strain evidence="9 11">DSM 2261</strain>
    </source>
</reference>
<dbReference type="Proteomes" id="UP000256345">
    <property type="component" value="Unassembled WGS sequence"/>
</dbReference>
<dbReference type="PANTHER" id="PTHR43081">
    <property type="entry name" value="ADENYLATE CYCLASE, TERMINAL-DIFFERENTIATION SPECIFIC-RELATED"/>
    <property type="match status" value="1"/>
</dbReference>
<dbReference type="Pfam" id="PF02743">
    <property type="entry name" value="dCache_1"/>
    <property type="match status" value="1"/>
</dbReference>
<evidence type="ECO:0000256" key="3">
    <source>
        <dbReference type="ARBA" id="ARBA00022692"/>
    </source>
</evidence>